<reference evidence="4 5" key="1">
    <citation type="submission" date="2023-05" db="EMBL/GenBank/DDBJ databases">
        <authorList>
            <person name="Guo Y."/>
        </authorList>
    </citation>
    <scope>NUCLEOTIDE SEQUENCE [LARGE SCALE GENOMIC DNA]</scope>
    <source>
        <strain evidence="4 5">GR2756</strain>
    </source>
</reference>
<feature type="transmembrane region" description="Helical" evidence="1">
    <location>
        <begin position="552"/>
        <end position="571"/>
    </location>
</feature>
<keyword evidence="5" id="KW-1185">Reference proteome</keyword>
<dbReference type="PANTHER" id="PTHR46825:SF9">
    <property type="entry name" value="BETA-LACTAMASE-RELATED DOMAIN-CONTAINING PROTEIN"/>
    <property type="match status" value="1"/>
</dbReference>
<evidence type="ECO:0000313" key="4">
    <source>
        <dbReference type="EMBL" id="MDT9599048.1"/>
    </source>
</evidence>
<feature type="transmembrane region" description="Helical" evidence="1">
    <location>
        <begin position="510"/>
        <end position="531"/>
    </location>
</feature>
<keyword evidence="1" id="KW-1133">Transmembrane helix</keyword>
<keyword evidence="1" id="KW-0812">Transmembrane</keyword>
<feature type="signal peptide" evidence="2">
    <location>
        <begin position="1"/>
        <end position="29"/>
    </location>
</feature>
<sequence length="654" mass="71770">MKQTSVFSKIATFWSGVLLLFGQHGLAQSQPAPSTPGSAPTLDRADVETWLDGYLPYALESADIAGAIVVVVKDGKILLRKGYGYADVAKREPMDPGRTLIRPGSISKLFTWTAVMQLAEQGRIDLDADINTYLDFKIPGRSDGPITMRHLMTHTPGFEQPLRNMFTQPGLPPPLDVYLKSNIPQRIFPAGKVPAYSNYGTALAGHIVALVSGLSFDTYVERHIFGPLGMRNATFRQPLPARFEPHMAQGYDRASGKSLPYELAAPAPAGSMAVTADDLARFMIAHLQKGAFGPNRILRPETADMMHRTPYPVLPGLQRMLLGFYETNRNGHRIIAHGGDTPAFHSDMRLYIDDNVGFLISMNSSGRDYMHYFMRGNLAEQFADRYFPALTPRDGRVDAKTAAAHAKMMAGRYDPSRTSWSSFLSVSALMGSVVVEAHDDGTIGTSELQKLNGQPKRWREIAPFVWRNVDGKDLLSANVKDGKVVMFSSDELSPAVVFLPLPSWRARPDLWFYAIAASLLVLLATAILWPVRSFLRWRTATALPGPVRTARHLTGMAALGASATLIGWLWLLSNLGSAEVPLTAKTDPILWTLQIAGALFFGGGLLIALWNGWRTWAGGGGRAARIWTIVLALAFLVLFVTALAFHLLDFSTAY</sequence>
<protein>
    <submittedName>
        <fullName evidence="4">Serine hydrolase domain-containing protein</fullName>
        <ecNumber evidence="4">3.1.1.103</ecNumber>
    </submittedName>
</protein>
<keyword evidence="4" id="KW-0378">Hydrolase</keyword>
<feature type="domain" description="Beta-lactamase-related" evidence="3">
    <location>
        <begin position="60"/>
        <end position="367"/>
    </location>
</feature>
<feature type="chain" id="PRO_5045882745" evidence="2">
    <location>
        <begin position="30"/>
        <end position="654"/>
    </location>
</feature>
<comment type="caution">
    <text evidence="4">The sequence shown here is derived from an EMBL/GenBank/DDBJ whole genome shotgun (WGS) entry which is preliminary data.</text>
</comment>
<dbReference type="InterPro" id="IPR012338">
    <property type="entry name" value="Beta-lactam/transpept-like"/>
</dbReference>
<keyword evidence="2" id="KW-0732">Signal</keyword>
<feature type="transmembrane region" description="Helical" evidence="1">
    <location>
        <begin position="625"/>
        <end position="648"/>
    </location>
</feature>
<dbReference type="EC" id="3.1.1.103" evidence="4"/>
<dbReference type="Proteomes" id="UP001259572">
    <property type="component" value="Unassembled WGS sequence"/>
</dbReference>
<dbReference type="Pfam" id="PF00144">
    <property type="entry name" value="Beta-lactamase"/>
    <property type="match status" value="1"/>
</dbReference>
<keyword evidence="1" id="KW-0472">Membrane</keyword>
<evidence type="ECO:0000313" key="5">
    <source>
        <dbReference type="Proteomes" id="UP001259572"/>
    </source>
</evidence>
<evidence type="ECO:0000256" key="1">
    <source>
        <dbReference type="SAM" id="Phobius"/>
    </source>
</evidence>
<dbReference type="Gene3D" id="3.40.710.10">
    <property type="entry name" value="DD-peptidase/beta-lactamase superfamily"/>
    <property type="match status" value="1"/>
</dbReference>
<dbReference type="InterPro" id="IPR050491">
    <property type="entry name" value="AmpC-like"/>
</dbReference>
<dbReference type="GO" id="GO:0016787">
    <property type="term" value="F:hydrolase activity"/>
    <property type="evidence" value="ECO:0007669"/>
    <property type="project" value="UniProtKB-KW"/>
</dbReference>
<dbReference type="PANTHER" id="PTHR46825">
    <property type="entry name" value="D-ALANYL-D-ALANINE-CARBOXYPEPTIDASE/ENDOPEPTIDASE AMPH"/>
    <property type="match status" value="1"/>
</dbReference>
<dbReference type="EMBL" id="JAVUPU010000004">
    <property type="protein sequence ID" value="MDT9599048.1"/>
    <property type="molecule type" value="Genomic_DNA"/>
</dbReference>
<accession>A0ABU3Q6K1</accession>
<dbReference type="InterPro" id="IPR001466">
    <property type="entry name" value="Beta-lactam-related"/>
</dbReference>
<evidence type="ECO:0000259" key="3">
    <source>
        <dbReference type="Pfam" id="PF00144"/>
    </source>
</evidence>
<proteinExistence type="predicted"/>
<name>A0ABU3Q6K1_9SPHN</name>
<gene>
    <name evidence="4" type="ORF">RQX22_08800</name>
</gene>
<organism evidence="4 5">
    <name type="scientific">Sphingosinicella rhizophila</name>
    <dbReference type="NCBI Taxonomy" id="3050082"/>
    <lineage>
        <taxon>Bacteria</taxon>
        <taxon>Pseudomonadati</taxon>
        <taxon>Pseudomonadota</taxon>
        <taxon>Alphaproteobacteria</taxon>
        <taxon>Sphingomonadales</taxon>
        <taxon>Sphingosinicellaceae</taxon>
        <taxon>Sphingosinicella</taxon>
    </lineage>
</organism>
<evidence type="ECO:0000256" key="2">
    <source>
        <dbReference type="SAM" id="SignalP"/>
    </source>
</evidence>
<feature type="transmembrane region" description="Helical" evidence="1">
    <location>
        <begin position="591"/>
        <end position="613"/>
    </location>
</feature>
<dbReference type="SUPFAM" id="SSF56601">
    <property type="entry name" value="beta-lactamase/transpeptidase-like"/>
    <property type="match status" value="1"/>
</dbReference>
<dbReference type="RefSeq" id="WP_315725645.1">
    <property type="nucleotide sequence ID" value="NZ_JAVUPU010000004.1"/>
</dbReference>